<evidence type="ECO:0000313" key="1">
    <source>
        <dbReference type="EMBL" id="RKD28077.1"/>
    </source>
</evidence>
<reference evidence="1 2" key="1">
    <citation type="submission" date="2016-08" db="EMBL/GenBank/DDBJ databases">
        <title>A new outlook on sporulation: Clostridium algidixylanolyticum.</title>
        <authorList>
            <person name="Poppleton D.I."/>
            <person name="Gribaldo S."/>
        </authorList>
    </citation>
    <scope>NUCLEOTIDE SEQUENCE [LARGE SCALE GENOMIC DNA]</scope>
    <source>
        <strain evidence="1 2">SPL73</strain>
    </source>
</reference>
<dbReference type="AlphaFoldDB" id="A0A419SRZ5"/>
<organism evidence="1 2">
    <name type="scientific">Lacrimispora algidixylanolytica</name>
    <dbReference type="NCBI Taxonomy" id="94868"/>
    <lineage>
        <taxon>Bacteria</taxon>
        <taxon>Bacillati</taxon>
        <taxon>Bacillota</taxon>
        <taxon>Clostridia</taxon>
        <taxon>Lachnospirales</taxon>
        <taxon>Lachnospiraceae</taxon>
        <taxon>Lacrimispora</taxon>
    </lineage>
</organism>
<proteinExistence type="predicted"/>
<sequence>MRYSCYVDEYKNEQGRICARLRDKELNKKVSFTGNNVDKNHLLRFLSQAKISQEIMPSIFERDGDDIVAVRGELAIENEDEIVVNIDVEFGGYIFE</sequence>
<evidence type="ECO:0000313" key="2">
    <source>
        <dbReference type="Proteomes" id="UP000284277"/>
    </source>
</evidence>
<dbReference type="Proteomes" id="UP000284277">
    <property type="component" value="Unassembled WGS sequence"/>
</dbReference>
<dbReference type="OrthoDB" id="2053603at2"/>
<gene>
    <name evidence="1" type="ORF">BET01_11060</name>
</gene>
<protein>
    <submittedName>
        <fullName evidence="1">Uncharacterized protein</fullName>
    </submittedName>
</protein>
<comment type="caution">
    <text evidence="1">The sequence shown here is derived from an EMBL/GenBank/DDBJ whole genome shotgun (WGS) entry which is preliminary data.</text>
</comment>
<dbReference type="EMBL" id="MCIA01000035">
    <property type="protein sequence ID" value="RKD28077.1"/>
    <property type="molecule type" value="Genomic_DNA"/>
</dbReference>
<dbReference type="RefSeq" id="WP_120198710.1">
    <property type="nucleotide sequence ID" value="NZ_MCIA01000035.1"/>
</dbReference>
<accession>A0A419SRZ5</accession>
<keyword evidence="2" id="KW-1185">Reference proteome</keyword>
<name>A0A419SRZ5_9FIRM</name>